<evidence type="ECO:0000313" key="1">
    <source>
        <dbReference type="EMBL" id="GHE95057.1"/>
    </source>
</evidence>
<gene>
    <name evidence="1" type="ORF">GCM10018772_18990</name>
</gene>
<comment type="caution">
    <text evidence="1">The sequence shown here is derived from an EMBL/GenBank/DDBJ whole genome shotgun (WGS) entry which is preliminary data.</text>
</comment>
<dbReference type="AlphaFoldDB" id="A0A919AAP6"/>
<organism evidence="1 2">
    <name type="scientific">Streptomyces fumanus</name>
    <dbReference type="NCBI Taxonomy" id="67302"/>
    <lineage>
        <taxon>Bacteria</taxon>
        <taxon>Bacillati</taxon>
        <taxon>Actinomycetota</taxon>
        <taxon>Actinomycetes</taxon>
        <taxon>Kitasatosporales</taxon>
        <taxon>Streptomycetaceae</taxon>
        <taxon>Streptomyces</taxon>
    </lineage>
</organism>
<accession>A0A919AAP6</accession>
<reference evidence="1" key="2">
    <citation type="submission" date="2020-09" db="EMBL/GenBank/DDBJ databases">
        <authorList>
            <person name="Sun Q."/>
            <person name="Ohkuma M."/>
        </authorList>
    </citation>
    <scope>NUCLEOTIDE SEQUENCE</scope>
    <source>
        <strain evidence="1">JCM 4477</strain>
    </source>
</reference>
<reference evidence="1" key="1">
    <citation type="journal article" date="2014" name="Int. J. Syst. Evol. Microbiol.">
        <title>Complete genome sequence of Corynebacterium casei LMG S-19264T (=DSM 44701T), isolated from a smear-ripened cheese.</title>
        <authorList>
            <consortium name="US DOE Joint Genome Institute (JGI-PGF)"/>
            <person name="Walter F."/>
            <person name="Albersmeier A."/>
            <person name="Kalinowski J."/>
            <person name="Ruckert C."/>
        </authorList>
    </citation>
    <scope>NUCLEOTIDE SEQUENCE</scope>
    <source>
        <strain evidence="1">JCM 4477</strain>
    </source>
</reference>
<evidence type="ECO:0000313" key="2">
    <source>
        <dbReference type="Proteomes" id="UP000630718"/>
    </source>
</evidence>
<keyword evidence="2" id="KW-1185">Reference proteome</keyword>
<dbReference type="RefSeq" id="WP_190203694.1">
    <property type="nucleotide sequence ID" value="NZ_BNBI01000003.1"/>
</dbReference>
<dbReference type="Proteomes" id="UP000630718">
    <property type="component" value="Unassembled WGS sequence"/>
</dbReference>
<sequence>MTSSAFPRTIILPSSVCEQAAEHLEHAVQRAIDGAAAPWRAFRGAEENHGELPVSVVEQAASCLLVLAAESAQHLRPSALRTLIGVALHLRDSAEAVRRPTVTSGPW</sequence>
<protein>
    <submittedName>
        <fullName evidence="1">Uncharacterized protein</fullName>
    </submittedName>
</protein>
<proteinExistence type="predicted"/>
<name>A0A919AAP6_9ACTN</name>
<dbReference type="EMBL" id="BNBI01000003">
    <property type="protein sequence ID" value="GHE95057.1"/>
    <property type="molecule type" value="Genomic_DNA"/>
</dbReference>